<dbReference type="EMBL" id="JAROKN010000012">
    <property type="protein sequence ID" value="MDF9277569.1"/>
    <property type="molecule type" value="Genomic_DNA"/>
</dbReference>
<sequence length="207" mass="21783">MRGRPARASVDATEVITVRTHLPGVTVLLAVVVLPGCSAQTAAAPTPPYFQPLPVSVEPGDVFPLQTAYSGWWDTTALSPGTPGLPLLVGLVRADTGKFLAGYDRSAGRQIPGSDRDPDAGWPAGTVLAVDLSTGAVWDWFIVNDDGLPAVGFQDRISAEQGFPPISGSLTPGTFHTFLRDDETGEVIYLGTAQEGPSDNIGIELDW</sequence>
<organism evidence="1 2">
    <name type="scientific">Arthrobacter vasquezii</name>
    <dbReference type="NCBI Taxonomy" id="2977629"/>
    <lineage>
        <taxon>Bacteria</taxon>
        <taxon>Bacillati</taxon>
        <taxon>Actinomycetota</taxon>
        <taxon>Actinomycetes</taxon>
        <taxon>Micrococcales</taxon>
        <taxon>Micrococcaceae</taxon>
        <taxon>Arthrobacter</taxon>
    </lineage>
</organism>
<gene>
    <name evidence="1" type="ORF">P4U43_07180</name>
</gene>
<evidence type="ECO:0008006" key="3">
    <source>
        <dbReference type="Google" id="ProtNLM"/>
    </source>
</evidence>
<name>A0ABT6CU69_9MICC</name>
<dbReference type="RefSeq" id="WP_277358099.1">
    <property type="nucleotide sequence ID" value="NZ_JAROKN010000012.1"/>
</dbReference>
<protein>
    <recommendedName>
        <fullName evidence="3">Lipoprotein</fullName>
    </recommendedName>
</protein>
<proteinExistence type="predicted"/>
<comment type="caution">
    <text evidence="1">The sequence shown here is derived from an EMBL/GenBank/DDBJ whole genome shotgun (WGS) entry which is preliminary data.</text>
</comment>
<evidence type="ECO:0000313" key="2">
    <source>
        <dbReference type="Proteomes" id="UP001220456"/>
    </source>
</evidence>
<dbReference type="Proteomes" id="UP001220456">
    <property type="component" value="Unassembled WGS sequence"/>
</dbReference>
<keyword evidence="2" id="KW-1185">Reference proteome</keyword>
<evidence type="ECO:0000313" key="1">
    <source>
        <dbReference type="EMBL" id="MDF9277569.1"/>
    </source>
</evidence>
<accession>A0ABT6CU69</accession>
<reference evidence="1 2" key="1">
    <citation type="journal article" date="2023" name="Int. J. Syst. Evol. Microbiol.">
        <title>Arthrobacter vasquezii sp. nov., isolated from a soil sample from Union Glacier, Antarctica.</title>
        <authorList>
            <person name="Valenzuela-Ibaceta F."/>
            <person name="Carrasco V."/>
            <person name="Lagos-Moraga S."/>
            <person name="Dietz-Vargas C."/>
            <person name="Navarro C.A."/>
            <person name="Perez-Donoso J.M."/>
        </authorList>
    </citation>
    <scope>NUCLEOTIDE SEQUENCE [LARGE SCALE GENOMIC DNA]</scope>
    <source>
        <strain evidence="1 2">EH-1B-1</strain>
    </source>
</reference>